<dbReference type="EMBL" id="GBXM01034847">
    <property type="protein sequence ID" value="JAH73730.1"/>
    <property type="molecule type" value="Transcribed_RNA"/>
</dbReference>
<protein>
    <submittedName>
        <fullName evidence="1">Uncharacterized protein</fullName>
    </submittedName>
</protein>
<reference evidence="1" key="1">
    <citation type="submission" date="2014-11" db="EMBL/GenBank/DDBJ databases">
        <authorList>
            <person name="Amaro Gonzalez C."/>
        </authorList>
    </citation>
    <scope>NUCLEOTIDE SEQUENCE</scope>
</reference>
<sequence length="18" mass="2014">MLVSFYKTQHPTSGDCSI</sequence>
<accession>A0A0E9V8E8</accession>
<name>A0A0E9V8E8_ANGAN</name>
<organism evidence="1">
    <name type="scientific">Anguilla anguilla</name>
    <name type="common">European freshwater eel</name>
    <name type="synonym">Muraena anguilla</name>
    <dbReference type="NCBI Taxonomy" id="7936"/>
    <lineage>
        <taxon>Eukaryota</taxon>
        <taxon>Metazoa</taxon>
        <taxon>Chordata</taxon>
        <taxon>Craniata</taxon>
        <taxon>Vertebrata</taxon>
        <taxon>Euteleostomi</taxon>
        <taxon>Actinopterygii</taxon>
        <taxon>Neopterygii</taxon>
        <taxon>Teleostei</taxon>
        <taxon>Anguilliformes</taxon>
        <taxon>Anguillidae</taxon>
        <taxon>Anguilla</taxon>
    </lineage>
</organism>
<proteinExistence type="predicted"/>
<evidence type="ECO:0000313" key="1">
    <source>
        <dbReference type="EMBL" id="JAH73730.1"/>
    </source>
</evidence>
<reference evidence="1" key="2">
    <citation type="journal article" date="2015" name="Fish Shellfish Immunol.">
        <title>Early steps in the European eel (Anguilla anguilla)-Vibrio vulnificus interaction in the gills: Role of the RtxA13 toxin.</title>
        <authorList>
            <person name="Callol A."/>
            <person name="Pajuelo D."/>
            <person name="Ebbesson L."/>
            <person name="Teles M."/>
            <person name="MacKenzie S."/>
            <person name="Amaro C."/>
        </authorList>
    </citation>
    <scope>NUCLEOTIDE SEQUENCE</scope>
</reference>
<dbReference type="AlphaFoldDB" id="A0A0E9V8E8"/>